<dbReference type="FunFam" id="3.40.50.2000:FF:000037">
    <property type="entry name" value="Glycosyltransferase"/>
    <property type="match status" value="1"/>
</dbReference>
<dbReference type="GO" id="GO:0009813">
    <property type="term" value="P:flavonoid biosynthetic process"/>
    <property type="evidence" value="ECO:0007669"/>
    <property type="project" value="UniProtKB-KW"/>
</dbReference>
<dbReference type="OMA" id="LWAYRAP"/>
<evidence type="ECO:0000256" key="3">
    <source>
        <dbReference type="ARBA" id="ARBA00022679"/>
    </source>
</evidence>
<evidence type="ECO:0000313" key="6">
    <source>
        <dbReference type="Proteomes" id="UP000241394"/>
    </source>
</evidence>
<dbReference type="InterPro" id="IPR002213">
    <property type="entry name" value="UDP_glucos_trans"/>
</dbReference>
<evidence type="ECO:0000313" key="5">
    <source>
        <dbReference type="EMBL" id="PSS21471.1"/>
    </source>
</evidence>
<proteinExistence type="inferred from homology"/>
<dbReference type="InParanoid" id="A0A2R6R634"/>
<accession>A0A2R6R634</accession>
<evidence type="ECO:0000256" key="2">
    <source>
        <dbReference type="ARBA" id="ARBA00022676"/>
    </source>
</evidence>
<dbReference type="FunCoup" id="A0A2R6R634">
    <property type="interactions" value="1"/>
</dbReference>
<reference evidence="5 6" key="1">
    <citation type="submission" date="2017-07" db="EMBL/GenBank/DDBJ databases">
        <title>An improved, manually edited Actinidia chinensis var. chinensis (kiwifruit) genome highlights the challenges associated with draft genomes and gene prediction in plants.</title>
        <authorList>
            <person name="Pilkington S."/>
            <person name="Crowhurst R."/>
            <person name="Hilario E."/>
            <person name="Nardozza S."/>
            <person name="Fraser L."/>
            <person name="Peng Y."/>
            <person name="Gunaseelan K."/>
            <person name="Simpson R."/>
            <person name="Tahir J."/>
            <person name="Deroles S."/>
            <person name="Templeton K."/>
            <person name="Luo Z."/>
            <person name="Davy M."/>
            <person name="Cheng C."/>
            <person name="Mcneilage M."/>
            <person name="Scaglione D."/>
            <person name="Liu Y."/>
            <person name="Zhang Q."/>
            <person name="Datson P."/>
            <person name="De Silva N."/>
            <person name="Gardiner S."/>
            <person name="Bassett H."/>
            <person name="Chagne D."/>
            <person name="Mccallum J."/>
            <person name="Dzierzon H."/>
            <person name="Deng C."/>
            <person name="Wang Y.-Y."/>
            <person name="Barron N."/>
            <person name="Manako K."/>
            <person name="Bowen J."/>
            <person name="Foster T."/>
            <person name="Erridge Z."/>
            <person name="Tiffin H."/>
            <person name="Waite C."/>
            <person name="Davies K."/>
            <person name="Grierson E."/>
            <person name="Laing W."/>
            <person name="Kirk R."/>
            <person name="Chen X."/>
            <person name="Wood M."/>
            <person name="Montefiori M."/>
            <person name="Brummell D."/>
            <person name="Schwinn K."/>
            <person name="Catanach A."/>
            <person name="Fullerton C."/>
            <person name="Li D."/>
            <person name="Meiyalaghan S."/>
            <person name="Nieuwenhuizen N."/>
            <person name="Read N."/>
            <person name="Prakash R."/>
            <person name="Hunter D."/>
            <person name="Zhang H."/>
            <person name="Mckenzie M."/>
            <person name="Knabel M."/>
            <person name="Harris A."/>
            <person name="Allan A."/>
            <person name="Chen A."/>
            <person name="Janssen B."/>
            <person name="Plunkett B."/>
            <person name="Dwamena C."/>
            <person name="Voogd C."/>
            <person name="Leif D."/>
            <person name="Lafferty D."/>
            <person name="Souleyre E."/>
            <person name="Varkonyi-Gasic E."/>
            <person name="Gambi F."/>
            <person name="Hanley J."/>
            <person name="Yao J.-L."/>
            <person name="Cheung J."/>
            <person name="David K."/>
            <person name="Warren B."/>
            <person name="Marsh K."/>
            <person name="Snowden K."/>
            <person name="Lin-Wang K."/>
            <person name="Brian L."/>
            <person name="Martinez-Sanchez M."/>
            <person name="Wang M."/>
            <person name="Ileperuma N."/>
            <person name="Macnee N."/>
            <person name="Campin R."/>
            <person name="Mcatee P."/>
            <person name="Drummond R."/>
            <person name="Espley R."/>
            <person name="Ireland H."/>
            <person name="Wu R."/>
            <person name="Atkinson R."/>
            <person name="Karunairetnam S."/>
            <person name="Bulley S."/>
            <person name="Chunkath S."/>
            <person name="Hanley Z."/>
            <person name="Storey R."/>
            <person name="Thrimawithana A."/>
            <person name="Thomson S."/>
            <person name="David C."/>
            <person name="Testolin R."/>
        </authorList>
    </citation>
    <scope>NUCLEOTIDE SEQUENCE [LARGE SCALE GENOMIC DNA]</scope>
    <source>
        <strain evidence="6">cv. Red5</strain>
        <tissue evidence="5">Young leaf</tissue>
    </source>
</reference>
<sequence>MEQTPSQLTRLTTMEFKPPPPAEEKLHIVMFPWLAFGHMIPFLELSRLIAQKGHKISFVSTPKNIDRLPKLPPNLSSLVKFVKIPLPHTENLPEAAEATIDVTYDEAKYLKFAYDGLQKPISLFLESASPDWVFFDFAPYWVPEIASKLKIPCAYFNILNAAFIGFLGPVPIMMGGEDYRTKPEDFTVSPKWVPFESTVAFRIFEILRIFGDSVVGDDENVSDLYRIGATIKGCDLIAVKSCSEFEPEWFQLLEDLHRKPVIPVGLLPAADDGGKNNGGKNDGGWSVMKEWLDKQGKESVVYIAFGSEAELSQEELTEVALGLELSELPFFWVLRKRSNEIKLPDGFEERTKGRGLVWTSWAPQPRILSHDSVGGFLTHAGWGSVVDGVQFGRVLITLTFLSDQGINARVLEEKKMGYEIPRDERVGSFTRNSVAESIRLVMVEEAGKIYRNSVKDMSRLFGDRDRQDKYVDNLLGHLQSHTRLKNERVQKLIN</sequence>
<dbReference type="OrthoDB" id="5835829at2759"/>
<keyword evidence="2" id="KW-0328">Glycosyltransferase</keyword>
<dbReference type="PANTHER" id="PTHR48045">
    <property type="entry name" value="UDP-GLYCOSYLTRANSFERASE 72B1"/>
    <property type="match status" value="1"/>
</dbReference>
<dbReference type="Gramene" id="PSS21471">
    <property type="protein sequence ID" value="PSS21471"/>
    <property type="gene ID" value="CEY00_Acc10515"/>
</dbReference>
<comment type="similarity">
    <text evidence="1">Belongs to the UDP-glycosyltransferase family.</text>
</comment>
<evidence type="ECO:0000256" key="4">
    <source>
        <dbReference type="ARBA" id="ARBA00023241"/>
    </source>
</evidence>
<dbReference type="Proteomes" id="UP000241394">
    <property type="component" value="Chromosome LG9"/>
</dbReference>
<dbReference type="SUPFAM" id="SSF53756">
    <property type="entry name" value="UDP-Glycosyltransferase/glycogen phosphorylase"/>
    <property type="match status" value="1"/>
</dbReference>
<dbReference type="EMBL" id="NKQK01000009">
    <property type="protein sequence ID" value="PSS21471.1"/>
    <property type="molecule type" value="Genomic_DNA"/>
</dbReference>
<dbReference type="GO" id="GO:0008194">
    <property type="term" value="F:UDP-glycosyltransferase activity"/>
    <property type="evidence" value="ECO:0007669"/>
    <property type="project" value="InterPro"/>
</dbReference>
<keyword evidence="3 5" id="KW-0808">Transferase</keyword>
<dbReference type="PANTHER" id="PTHR48045:SF20">
    <property type="entry name" value="UDP-RHAMNOSE:RHAMNOSYLTRANSFERASE 1"/>
    <property type="match status" value="1"/>
</dbReference>
<protein>
    <submittedName>
        <fullName evidence="5">UDP-glycosyltransferase</fullName>
    </submittedName>
</protein>
<dbReference type="AlphaFoldDB" id="A0A2R6R634"/>
<dbReference type="Gene3D" id="3.40.50.2000">
    <property type="entry name" value="Glycogen Phosphorylase B"/>
    <property type="match status" value="2"/>
</dbReference>
<keyword evidence="4" id="KW-0284">Flavonoid biosynthesis</keyword>
<keyword evidence="6" id="KW-1185">Reference proteome</keyword>
<dbReference type="CDD" id="cd03784">
    <property type="entry name" value="GT1_Gtf-like"/>
    <property type="match status" value="1"/>
</dbReference>
<gene>
    <name evidence="5" type="ORF">CEY00_Acc10515</name>
</gene>
<reference evidence="6" key="2">
    <citation type="journal article" date="2018" name="BMC Genomics">
        <title>A manually annotated Actinidia chinensis var. chinensis (kiwifruit) genome highlights the challenges associated with draft genomes and gene prediction in plants.</title>
        <authorList>
            <person name="Pilkington S.M."/>
            <person name="Crowhurst R."/>
            <person name="Hilario E."/>
            <person name="Nardozza S."/>
            <person name="Fraser L."/>
            <person name="Peng Y."/>
            <person name="Gunaseelan K."/>
            <person name="Simpson R."/>
            <person name="Tahir J."/>
            <person name="Deroles S.C."/>
            <person name="Templeton K."/>
            <person name="Luo Z."/>
            <person name="Davy M."/>
            <person name="Cheng C."/>
            <person name="McNeilage M."/>
            <person name="Scaglione D."/>
            <person name="Liu Y."/>
            <person name="Zhang Q."/>
            <person name="Datson P."/>
            <person name="De Silva N."/>
            <person name="Gardiner S.E."/>
            <person name="Bassett H."/>
            <person name="Chagne D."/>
            <person name="McCallum J."/>
            <person name="Dzierzon H."/>
            <person name="Deng C."/>
            <person name="Wang Y.Y."/>
            <person name="Barron L."/>
            <person name="Manako K."/>
            <person name="Bowen J."/>
            <person name="Foster T.M."/>
            <person name="Erridge Z.A."/>
            <person name="Tiffin H."/>
            <person name="Waite C.N."/>
            <person name="Davies K.M."/>
            <person name="Grierson E.P."/>
            <person name="Laing W.A."/>
            <person name="Kirk R."/>
            <person name="Chen X."/>
            <person name="Wood M."/>
            <person name="Montefiori M."/>
            <person name="Brummell D.A."/>
            <person name="Schwinn K.E."/>
            <person name="Catanach A."/>
            <person name="Fullerton C."/>
            <person name="Li D."/>
            <person name="Meiyalaghan S."/>
            <person name="Nieuwenhuizen N."/>
            <person name="Read N."/>
            <person name="Prakash R."/>
            <person name="Hunter D."/>
            <person name="Zhang H."/>
            <person name="McKenzie M."/>
            <person name="Knabel M."/>
            <person name="Harris A."/>
            <person name="Allan A.C."/>
            <person name="Gleave A."/>
            <person name="Chen A."/>
            <person name="Janssen B.J."/>
            <person name="Plunkett B."/>
            <person name="Ampomah-Dwamena C."/>
            <person name="Voogd C."/>
            <person name="Leif D."/>
            <person name="Lafferty D."/>
            <person name="Souleyre E.J.F."/>
            <person name="Varkonyi-Gasic E."/>
            <person name="Gambi F."/>
            <person name="Hanley J."/>
            <person name="Yao J.L."/>
            <person name="Cheung J."/>
            <person name="David K.M."/>
            <person name="Warren B."/>
            <person name="Marsh K."/>
            <person name="Snowden K.C."/>
            <person name="Lin-Wang K."/>
            <person name="Brian L."/>
            <person name="Martinez-Sanchez M."/>
            <person name="Wang M."/>
            <person name="Ileperuma N."/>
            <person name="Macnee N."/>
            <person name="Campin R."/>
            <person name="McAtee P."/>
            <person name="Drummond R.S.M."/>
            <person name="Espley R.V."/>
            <person name="Ireland H.S."/>
            <person name="Wu R."/>
            <person name="Atkinson R.G."/>
            <person name="Karunairetnam S."/>
            <person name="Bulley S."/>
            <person name="Chunkath S."/>
            <person name="Hanley Z."/>
            <person name="Storey R."/>
            <person name="Thrimawithana A.H."/>
            <person name="Thomson S."/>
            <person name="David C."/>
            <person name="Testolin R."/>
            <person name="Huang H."/>
            <person name="Hellens R.P."/>
            <person name="Schaffer R.J."/>
        </authorList>
    </citation>
    <scope>NUCLEOTIDE SEQUENCE [LARGE SCALE GENOMIC DNA]</scope>
    <source>
        <strain evidence="6">cv. Red5</strain>
    </source>
</reference>
<comment type="caution">
    <text evidence="5">The sequence shown here is derived from an EMBL/GenBank/DDBJ whole genome shotgun (WGS) entry which is preliminary data.</text>
</comment>
<evidence type="ECO:0000256" key="1">
    <source>
        <dbReference type="ARBA" id="ARBA00009995"/>
    </source>
</evidence>
<dbReference type="Pfam" id="PF00201">
    <property type="entry name" value="UDPGT"/>
    <property type="match status" value="1"/>
</dbReference>
<dbReference type="FunFam" id="3.40.50.2000:FF:000088">
    <property type="entry name" value="Glycosyltransferase"/>
    <property type="match status" value="1"/>
</dbReference>
<organism evidence="5 6">
    <name type="scientific">Actinidia chinensis var. chinensis</name>
    <name type="common">Chinese soft-hair kiwi</name>
    <dbReference type="NCBI Taxonomy" id="1590841"/>
    <lineage>
        <taxon>Eukaryota</taxon>
        <taxon>Viridiplantae</taxon>
        <taxon>Streptophyta</taxon>
        <taxon>Embryophyta</taxon>
        <taxon>Tracheophyta</taxon>
        <taxon>Spermatophyta</taxon>
        <taxon>Magnoliopsida</taxon>
        <taxon>eudicotyledons</taxon>
        <taxon>Gunneridae</taxon>
        <taxon>Pentapetalae</taxon>
        <taxon>asterids</taxon>
        <taxon>Ericales</taxon>
        <taxon>Actinidiaceae</taxon>
        <taxon>Actinidia</taxon>
    </lineage>
</organism>
<name>A0A2R6R634_ACTCC</name>